<proteinExistence type="predicted"/>
<evidence type="ECO:0000313" key="1">
    <source>
        <dbReference type="EMBL" id="CAB4262193.1"/>
    </source>
</evidence>
<gene>
    <name evidence="1" type="ORF">CURHAP_LOCUS1310</name>
</gene>
<accession>A0A6J5TE50</accession>
<dbReference type="AlphaFoldDB" id="A0A6J5TE50"/>
<organism evidence="1 2">
    <name type="scientific">Prunus armeniaca</name>
    <name type="common">Apricot</name>
    <name type="synonym">Armeniaca vulgaris</name>
    <dbReference type="NCBI Taxonomy" id="36596"/>
    <lineage>
        <taxon>Eukaryota</taxon>
        <taxon>Viridiplantae</taxon>
        <taxon>Streptophyta</taxon>
        <taxon>Embryophyta</taxon>
        <taxon>Tracheophyta</taxon>
        <taxon>Spermatophyta</taxon>
        <taxon>Magnoliopsida</taxon>
        <taxon>eudicotyledons</taxon>
        <taxon>Gunneridae</taxon>
        <taxon>Pentapetalae</taxon>
        <taxon>rosids</taxon>
        <taxon>fabids</taxon>
        <taxon>Rosales</taxon>
        <taxon>Rosaceae</taxon>
        <taxon>Amygdaloideae</taxon>
        <taxon>Amygdaleae</taxon>
        <taxon>Prunus</taxon>
    </lineage>
</organism>
<sequence>MAWRNFCGALEYGRVPPMAGGGKIKGFGAPPTPPLTLQACVVWSYVRCHRPCSGFPLSVCWWGWTGRVHYFPSSKPQASVAFCLKWVNYVLVIGLAFKQFGPELEDPVSESGSTYKTIYYLRSREFLCN</sequence>
<dbReference type="EMBL" id="CAEKDK010000001">
    <property type="protein sequence ID" value="CAB4262193.1"/>
    <property type="molecule type" value="Genomic_DNA"/>
</dbReference>
<evidence type="ECO:0000313" key="2">
    <source>
        <dbReference type="Proteomes" id="UP000507222"/>
    </source>
</evidence>
<name>A0A6J5TE50_PRUAR</name>
<protein>
    <submittedName>
        <fullName evidence="1">Uncharacterized protein</fullName>
    </submittedName>
</protein>
<reference evidence="1 2" key="1">
    <citation type="submission" date="2020-05" db="EMBL/GenBank/DDBJ databases">
        <authorList>
            <person name="Campoy J."/>
            <person name="Schneeberger K."/>
            <person name="Spophaly S."/>
        </authorList>
    </citation>
    <scope>NUCLEOTIDE SEQUENCE [LARGE SCALE GENOMIC DNA]</scope>
    <source>
        <strain evidence="1">PruArmRojPasFocal</strain>
    </source>
</reference>
<dbReference type="Proteomes" id="UP000507222">
    <property type="component" value="Unassembled WGS sequence"/>
</dbReference>